<feature type="transmembrane region" description="Helical" evidence="4">
    <location>
        <begin position="7"/>
        <end position="26"/>
    </location>
</feature>
<reference evidence="6 7" key="1">
    <citation type="submission" date="2018-03" db="EMBL/GenBank/DDBJ databases">
        <title>Genomic Encyclopedia of Type Strains, Phase III (KMG-III): the genomes of soil and plant-associated and newly described type strains.</title>
        <authorList>
            <person name="Whitman W."/>
        </authorList>
    </citation>
    <scope>NUCLEOTIDE SEQUENCE [LARGE SCALE GENOMIC DNA]</scope>
    <source>
        <strain evidence="6 7">CGMCC 1.12259</strain>
    </source>
</reference>
<keyword evidence="4" id="KW-0472">Membrane</keyword>
<evidence type="ECO:0000256" key="4">
    <source>
        <dbReference type="SAM" id="Phobius"/>
    </source>
</evidence>
<evidence type="ECO:0000313" key="7">
    <source>
        <dbReference type="Proteomes" id="UP000242682"/>
    </source>
</evidence>
<comment type="caution">
    <text evidence="6">The sequence shown here is derived from an EMBL/GenBank/DDBJ whole genome shotgun (WGS) entry which is preliminary data.</text>
</comment>
<protein>
    <submittedName>
        <fullName evidence="6">FAD/FMN-containing dehydrogenase</fullName>
    </submittedName>
</protein>
<dbReference type="InterPro" id="IPR016169">
    <property type="entry name" value="FAD-bd_PCMH_sub2"/>
</dbReference>
<dbReference type="InterPro" id="IPR007173">
    <property type="entry name" value="ALO_C"/>
</dbReference>
<dbReference type="EMBL" id="PYAT01000001">
    <property type="protein sequence ID" value="PSL41764.1"/>
    <property type="molecule type" value="Genomic_DNA"/>
</dbReference>
<dbReference type="InterPro" id="IPR006094">
    <property type="entry name" value="Oxid_FAD_bind_N"/>
</dbReference>
<name>A0A2P8H6E5_9BACL</name>
<dbReference type="InterPro" id="IPR016166">
    <property type="entry name" value="FAD-bd_PCMH"/>
</dbReference>
<dbReference type="Proteomes" id="UP000242682">
    <property type="component" value="Unassembled WGS sequence"/>
</dbReference>
<dbReference type="SUPFAM" id="SSF56176">
    <property type="entry name" value="FAD-binding/transporter-associated domain-like"/>
    <property type="match status" value="1"/>
</dbReference>
<dbReference type="GO" id="GO:0003885">
    <property type="term" value="F:D-arabinono-1,4-lactone oxidase activity"/>
    <property type="evidence" value="ECO:0007669"/>
    <property type="project" value="InterPro"/>
</dbReference>
<dbReference type="GO" id="GO:0071949">
    <property type="term" value="F:FAD binding"/>
    <property type="evidence" value="ECO:0007669"/>
    <property type="project" value="InterPro"/>
</dbReference>
<proteinExistence type="predicted"/>
<dbReference type="SUPFAM" id="SSF55103">
    <property type="entry name" value="FAD-linked oxidases, C-terminal domain"/>
    <property type="match status" value="1"/>
</dbReference>
<evidence type="ECO:0000256" key="2">
    <source>
        <dbReference type="ARBA" id="ARBA00022827"/>
    </source>
</evidence>
<keyword evidence="4" id="KW-1133">Transmembrane helix</keyword>
<keyword evidence="4" id="KW-0812">Transmembrane</keyword>
<dbReference type="AlphaFoldDB" id="A0A2P8H6E5"/>
<dbReference type="Pfam" id="PF04030">
    <property type="entry name" value="ALO"/>
    <property type="match status" value="1"/>
</dbReference>
<keyword evidence="3" id="KW-0560">Oxidoreductase</keyword>
<dbReference type="PANTHER" id="PTHR43762">
    <property type="entry name" value="L-GULONOLACTONE OXIDASE"/>
    <property type="match status" value="1"/>
</dbReference>
<evidence type="ECO:0000313" key="6">
    <source>
        <dbReference type="EMBL" id="PSL41764.1"/>
    </source>
</evidence>
<dbReference type="InterPro" id="IPR016164">
    <property type="entry name" value="FAD-linked_Oxase-like_C"/>
</dbReference>
<dbReference type="PANTHER" id="PTHR43762:SF1">
    <property type="entry name" value="D-ARABINONO-1,4-LACTONE OXIDASE"/>
    <property type="match status" value="1"/>
</dbReference>
<dbReference type="Pfam" id="PF01565">
    <property type="entry name" value="FAD_binding_4"/>
    <property type="match status" value="1"/>
</dbReference>
<dbReference type="Gene3D" id="3.30.465.10">
    <property type="match status" value="1"/>
</dbReference>
<keyword evidence="7" id="KW-1185">Reference proteome</keyword>
<keyword evidence="2" id="KW-0274">FAD</keyword>
<feature type="domain" description="FAD-binding PCMH-type" evidence="5">
    <location>
        <begin position="38"/>
        <end position="209"/>
    </location>
</feature>
<organism evidence="6 7">
    <name type="scientific">Planomicrobium soli</name>
    <dbReference type="NCBI Taxonomy" id="1176648"/>
    <lineage>
        <taxon>Bacteria</taxon>
        <taxon>Bacillati</taxon>
        <taxon>Bacillota</taxon>
        <taxon>Bacilli</taxon>
        <taxon>Bacillales</taxon>
        <taxon>Caryophanaceae</taxon>
        <taxon>Planomicrobium</taxon>
    </lineage>
</organism>
<evidence type="ECO:0000256" key="3">
    <source>
        <dbReference type="ARBA" id="ARBA00023002"/>
    </source>
</evidence>
<evidence type="ECO:0000259" key="5">
    <source>
        <dbReference type="PROSITE" id="PS51387"/>
    </source>
</evidence>
<gene>
    <name evidence="6" type="ORF">B0H99_1017</name>
</gene>
<dbReference type="PROSITE" id="PS51387">
    <property type="entry name" value="FAD_PCMH"/>
    <property type="match status" value="1"/>
</dbReference>
<keyword evidence="1" id="KW-0285">Flavoprotein</keyword>
<evidence type="ECO:0000256" key="1">
    <source>
        <dbReference type="ARBA" id="ARBA00022630"/>
    </source>
</evidence>
<dbReference type="GO" id="GO:0016020">
    <property type="term" value="C:membrane"/>
    <property type="evidence" value="ECO:0007669"/>
    <property type="project" value="InterPro"/>
</dbReference>
<dbReference type="InterPro" id="IPR010031">
    <property type="entry name" value="FAD_lactone_oxidase-like"/>
</dbReference>
<sequence>MVARYSIAIGFIIIFSFSLHLFSSSFDEPTVGDQSRLMAVKMKAVKAGTTTEELKKIVLDANKKDDVIAIAGMQHSQGGHTLYPKGILLDMKPYNKILSLDRQGKKITVQSGTSWAAIQEYINPSGLALQISQSQSIFTVGGSLSVNAHGLSIRNHSLIDTVDSFRLLTAKGEVLTVSREENQEMFPLAIGGYGLFGVILDVTLNLTDNELYEMSSHTLQYEDYPAYFKETVLSDKNYKMHLARLSISPDTFLKEMYVINYALAPHQSKLVDFLPLKREPIVAIPKFFLGMSRINDFGKRTFWETQKNYAKKVQGKLISRNNAMRSDSVFMEYTNPDKTEVLQEYFVPIDEFEHYLDDLRSVLEDDETFNLLNITVRYVEKNEEPLLAYATKDMFSLVLLINQGKDQNSIEQTRKTVQNMIDVTLAHNGSYYLPYYGYATKEQMKAAYPRSEEFFKLKNIYDPDHRFQNLFFEEYGDEH</sequence>
<accession>A0A2P8H6E5</accession>
<dbReference type="InterPro" id="IPR036318">
    <property type="entry name" value="FAD-bd_PCMH-like_sf"/>
</dbReference>
<dbReference type="RefSeq" id="WP_245894316.1">
    <property type="nucleotide sequence ID" value="NZ_PYAT01000001.1"/>
</dbReference>